<feature type="region of interest" description="Disordered" evidence="2">
    <location>
        <begin position="107"/>
        <end position="135"/>
    </location>
</feature>
<accession>A0A238UX05</accession>
<comment type="similarity">
    <text evidence="1">Belongs to the TolB family.</text>
</comment>
<feature type="chain" id="PRO_5013144896" evidence="3">
    <location>
        <begin position="30"/>
        <end position="467"/>
    </location>
</feature>
<dbReference type="Gene3D" id="2.120.10.30">
    <property type="entry name" value="TolB, C-terminal domain"/>
    <property type="match status" value="2"/>
</dbReference>
<dbReference type="RefSeq" id="WP_203833028.1">
    <property type="nucleotide sequence ID" value="NZ_BOMU01000012.1"/>
</dbReference>
<dbReference type="Pfam" id="PF07676">
    <property type="entry name" value="PD40"/>
    <property type="match status" value="5"/>
</dbReference>
<evidence type="ECO:0000313" key="4">
    <source>
        <dbReference type="EMBL" id="SNR25863.1"/>
    </source>
</evidence>
<dbReference type="SUPFAM" id="SSF82171">
    <property type="entry name" value="DPP6 N-terminal domain-like"/>
    <property type="match status" value="1"/>
</dbReference>
<evidence type="ECO:0000256" key="1">
    <source>
        <dbReference type="ARBA" id="ARBA00009820"/>
    </source>
</evidence>
<keyword evidence="5" id="KW-1185">Reference proteome</keyword>
<name>A0A238UX05_9ACTN</name>
<dbReference type="AlphaFoldDB" id="A0A238UX05"/>
<gene>
    <name evidence="4" type="ORF">SAMN06264365_101197</name>
</gene>
<evidence type="ECO:0000256" key="2">
    <source>
        <dbReference type="SAM" id="MobiDB-lite"/>
    </source>
</evidence>
<evidence type="ECO:0000313" key="5">
    <source>
        <dbReference type="Proteomes" id="UP000198415"/>
    </source>
</evidence>
<sequence>MRMRPARALKRAIIGGVALLAGVGLTATAASARAVPAGSAAAGVPAHADGIASTTTAVVVTPDGKPDMDSSSDSPSVSADGRYVAFRSTSKRLVPGDTNRSSDVFVQDRQTGTLERVSVDSAGHQGTGDSDAPSISADGRFVAFISKSTNLVPGDTNGWPDVFVHDRQTGTTERVSQGRGGEESNWESFNPSLSGDGRFVVFESVATNLVAGDTNDVHDAFVVDRQTGRTERVSVDSYGREATDIVTQSSISADGRYIAFVSAAPNLDLRPDTNHAADVFVHDRSTAETERVSVTAAGTQAPGPSLVAQISGDGRHVAFEADGNLVPEDTNNQADIYVRDLNTGALTWASREAFLRPAETPGRTPTVRPAISADGRFVAFTSGQDGLVPHDGNSKWDIFVRDVRTGGIELASSADDGTQATDESRDPSISADGRFVAFSSYARNLVPGADDEFHYVLPHIFLRDRGN</sequence>
<keyword evidence="3" id="KW-0732">Signal</keyword>
<evidence type="ECO:0000256" key="3">
    <source>
        <dbReference type="SAM" id="SignalP"/>
    </source>
</evidence>
<reference evidence="4 5" key="1">
    <citation type="submission" date="2017-06" db="EMBL/GenBank/DDBJ databases">
        <authorList>
            <person name="Kim H.J."/>
            <person name="Triplett B.A."/>
        </authorList>
    </citation>
    <scope>NUCLEOTIDE SEQUENCE [LARGE SCALE GENOMIC DNA]</scope>
    <source>
        <strain evidence="4 5">DSM 43151</strain>
    </source>
</reference>
<feature type="region of interest" description="Disordered" evidence="2">
    <location>
        <begin position="62"/>
        <end position="81"/>
    </location>
</feature>
<dbReference type="Proteomes" id="UP000198415">
    <property type="component" value="Unassembled WGS sequence"/>
</dbReference>
<feature type="signal peptide" evidence="3">
    <location>
        <begin position="1"/>
        <end position="29"/>
    </location>
</feature>
<dbReference type="EMBL" id="FZNR01000001">
    <property type="protein sequence ID" value="SNR25863.1"/>
    <property type="molecule type" value="Genomic_DNA"/>
</dbReference>
<dbReference type="InterPro" id="IPR011042">
    <property type="entry name" value="6-blade_b-propeller_TolB-like"/>
</dbReference>
<feature type="compositionally biased region" description="Low complexity" evidence="2">
    <location>
        <begin position="69"/>
        <end position="80"/>
    </location>
</feature>
<proteinExistence type="inferred from homology"/>
<dbReference type="InterPro" id="IPR011659">
    <property type="entry name" value="WD40"/>
</dbReference>
<protein>
    <submittedName>
        <fullName evidence="4">WD40-like Beta Propeller Repeat</fullName>
    </submittedName>
</protein>
<dbReference type="PANTHER" id="PTHR36842:SF2">
    <property type="entry name" value="SLR0505 PROTEIN"/>
    <property type="match status" value="1"/>
</dbReference>
<dbReference type="PANTHER" id="PTHR36842">
    <property type="entry name" value="PROTEIN TOLB HOMOLOG"/>
    <property type="match status" value="1"/>
</dbReference>
<organism evidence="4 5">
    <name type="scientific">Actinoplanes regularis</name>
    <dbReference type="NCBI Taxonomy" id="52697"/>
    <lineage>
        <taxon>Bacteria</taxon>
        <taxon>Bacillati</taxon>
        <taxon>Actinomycetota</taxon>
        <taxon>Actinomycetes</taxon>
        <taxon>Micromonosporales</taxon>
        <taxon>Micromonosporaceae</taxon>
        <taxon>Actinoplanes</taxon>
    </lineage>
</organism>